<evidence type="ECO:0000313" key="2">
    <source>
        <dbReference type="Proteomes" id="UP000828048"/>
    </source>
</evidence>
<reference evidence="1 2" key="1">
    <citation type="journal article" date="2021" name="Hortic Res">
        <title>High-quality reference genome and annotation aids understanding of berry development for evergreen blueberry (Vaccinium darrowii).</title>
        <authorList>
            <person name="Yu J."/>
            <person name="Hulse-Kemp A.M."/>
            <person name="Babiker E."/>
            <person name="Staton M."/>
        </authorList>
    </citation>
    <scope>NUCLEOTIDE SEQUENCE [LARGE SCALE GENOMIC DNA]</scope>
    <source>
        <strain evidence="2">cv. NJ 8807/NJ 8810</strain>
        <tissue evidence="1">Young leaf</tissue>
    </source>
</reference>
<sequence length="536" mass="59265">MDWAVWDHSLDRDVIEETALNEKSCIQVLEVLISNANAEILELEEDLIILKSQLAWADESWSETCSAALNEKIDCLDISLRSLENADVHDEPDFVGCLLSHREPAEKMHRLLQPLVDNYFNQEHEQNNEQTVNSVVSKEDLSLETEKNDVAEKDKLARTIIEDLSLDPSGQETDESSEKNESVKFHLKNDGKDGLGKHNSASKERNLVAKSTLKTAGKGRILPRMFKPSSASSSDASEQANSSQGKKSRIDSKVKGRKEFKGLSSTGPIIALKSSVQREGRESNISQPADHPVEFRACALHEVKEESDVNPKLTEGLFSAPTNNIEPPLSSFMVGKKRAKSPWKLNSPDVALANNEKKAVDSLLLLLNNKKELKGKSKLAAIVGESNPNLPPKPQKQRAKRGHQQKQQGKLVLDVDKEKKRKHQSSPGLEEGQKLKSLQISLAKSCANTTASTNAEDLSDMKHLFTGDSMKSETPKLLPSPALPCPKARVLDLESLTLVDLRAIAKQQKLRGYSSLRKSKLTEQLSLKLMVRGGCT</sequence>
<dbReference type="Proteomes" id="UP000828048">
    <property type="component" value="Chromosome 11"/>
</dbReference>
<gene>
    <name evidence="1" type="ORF">Vadar_030799</name>
</gene>
<organism evidence="1 2">
    <name type="scientific">Vaccinium darrowii</name>
    <dbReference type="NCBI Taxonomy" id="229202"/>
    <lineage>
        <taxon>Eukaryota</taxon>
        <taxon>Viridiplantae</taxon>
        <taxon>Streptophyta</taxon>
        <taxon>Embryophyta</taxon>
        <taxon>Tracheophyta</taxon>
        <taxon>Spermatophyta</taxon>
        <taxon>Magnoliopsida</taxon>
        <taxon>eudicotyledons</taxon>
        <taxon>Gunneridae</taxon>
        <taxon>Pentapetalae</taxon>
        <taxon>asterids</taxon>
        <taxon>Ericales</taxon>
        <taxon>Ericaceae</taxon>
        <taxon>Vaccinioideae</taxon>
        <taxon>Vaccinieae</taxon>
        <taxon>Vaccinium</taxon>
    </lineage>
</organism>
<evidence type="ECO:0000313" key="1">
    <source>
        <dbReference type="EMBL" id="KAH7855937.1"/>
    </source>
</evidence>
<accession>A0ACB7YQM8</accession>
<name>A0ACB7YQM8_9ERIC</name>
<comment type="caution">
    <text evidence="1">The sequence shown here is derived from an EMBL/GenBank/DDBJ whole genome shotgun (WGS) entry which is preliminary data.</text>
</comment>
<protein>
    <submittedName>
        <fullName evidence="1">Uncharacterized protein</fullName>
    </submittedName>
</protein>
<dbReference type="EMBL" id="CM037161">
    <property type="protein sequence ID" value="KAH7855937.1"/>
    <property type="molecule type" value="Genomic_DNA"/>
</dbReference>
<keyword evidence="2" id="KW-1185">Reference proteome</keyword>
<proteinExistence type="predicted"/>